<dbReference type="InterPro" id="IPR002762">
    <property type="entry name" value="CbiX-like"/>
</dbReference>
<name>A0A1G7Z5W4_9BACI</name>
<accession>A0A1G7Z5W4</accession>
<keyword evidence="1" id="KW-0479">Metal-binding</keyword>
<dbReference type="GO" id="GO:0016829">
    <property type="term" value="F:lyase activity"/>
    <property type="evidence" value="ECO:0007669"/>
    <property type="project" value="UniProtKB-KW"/>
</dbReference>
<dbReference type="GO" id="GO:0046872">
    <property type="term" value="F:metal ion binding"/>
    <property type="evidence" value="ECO:0007669"/>
    <property type="project" value="UniProtKB-KW"/>
</dbReference>
<keyword evidence="2" id="KW-0456">Lyase</keyword>
<dbReference type="Gene3D" id="3.40.50.1400">
    <property type="match status" value="2"/>
</dbReference>
<evidence type="ECO:0000313" key="4">
    <source>
        <dbReference type="Proteomes" id="UP000199163"/>
    </source>
</evidence>
<dbReference type="RefSeq" id="WP_091270707.1">
    <property type="nucleotide sequence ID" value="NZ_FNDK01000001.1"/>
</dbReference>
<dbReference type="PANTHER" id="PTHR33542">
    <property type="entry name" value="SIROHYDROCHLORIN FERROCHELATASE, CHLOROPLASTIC"/>
    <property type="match status" value="1"/>
</dbReference>
<reference evidence="4" key="1">
    <citation type="submission" date="2016-10" db="EMBL/GenBank/DDBJ databases">
        <authorList>
            <person name="Varghese N."/>
            <person name="Submissions S."/>
        </authorList>
    </citation>
    <scope>NUCLEOTIDE SEQUENCE [LARGE SCALE GENOMIC DNA]</scope>
    <source>
        <strain evidence="4">DSM 21632</strain>
    </source>
</reference>
<evidence type="ECO:0000313" key="3">
    <source>
        <dbReference type="EMBL" id="SDH03979.1"/>
    </source>
</evidence>
<dbReference type="Proteomes" id="UP000199163">
    <property type="component" value="Unassembled WGS sequence"/>
</dbReference>
<organism evidence="3 4">
    <name type="scientific">Alteribacillus persepolensis</name>
    <dbReference type="NCBI Taxonomy" id="568899"/>
    <lineage>
        <taxon>Bacteria</taxon>
        <taxon>Bacillati</taxon>
        <taxon>Bacillota</taxon>
        <taxon>Bacilli</taxon>
        <taxon>Bacillales</taxon>
        <taxon>Bacillaceae</taxon>
        <taxon>Alteribacillus</taxon>
    </lineage>
</organism>
<dbReference type="OrthoDB" id="9797895at2"/>
<dbReference type="AlphaFoldDB" id="A0A1G7Z5W4"/>
<dbReference type="InterPro" id="IPR050963">
    <property type="entry name" value="Sirohydro_Cobaltochel/CbiX"/>
</dbReference>
<sequence>MKAVLFIGHGSRKQKGNQDIIDFVETMKQSIEVPIVETAFLEFAAPAITDGIEACVRRGADEVAIVPIMFFPAGHSKIHIPQAIDKAKAAYPWVRFRYGRPIGIHPEIVHILVEKLTTETNLRSEEPSETAILLVGRGSSDADANSELYKLARLLSEQLDHQLVETSYIGVTTPTVEEAVSRLSLLRKKRIILVPYFFFSGILVDRSDEKLADFEKEYPDIAFSMTEPIGFHPRLEIILRERAEEALQGKASLNCDVCQYRLFALEHMDIHHHHDHEH</sequence>
<proteinExistence type="predicted"/>
<dbReference type="PANTHER" id="PTHR33542:SF3">
    <property type="entry name" value="SIROHYDROCHLORIN FERROCHELATASE, CHLOROPLASTIC"/>
    <property type="match status" value="1"/>
</dbReference>
<evidence type="ECO:0000256" key="2">
    <source>
        <dbReference type="ARBA" id="ARBA00023239"/>
    </source>
</evidence>
<dbReference type="SUPFAM" id="SSF53800">
    <property type="entry name" value="Chelatase"/>
    <property type="match status" value="1"/>
</dbReference>
<dbReference type="CDD" id="cd03414">
    <property type="entry name" value="CbiX_SirB_C"/>
    <property type="match status" value="1"/>
</dbReference>
<gene>
    <name evidence="3" type="ORF">SAMN05192534_101411</name>
</gene>
<dbReference type="Pfam" id="PF01903">
    <property type="entry name" value="CbiX"/>
    <property type="match status" value="2"/>
</dbReference>
<protein>
    <submittedName>
        <fullName evidence="3">Sirohydrochlorin cobaltochelatase</fullName>
    </submittedName>
</protein>
<dbReference type="CDD" id="cd03416">
    <property type="entry name" value="CbiX_SirB_N"/>
    <property type="match status" value="1"/>
</dbReference>
<keyword evidence="4" id="KW-1185">Reference proteome</keyword>
<dbReference type="EMBL" id="FNDK01000001">
    <property type="protein sequence ID" value="SDH03979.1"/>
    <property type="molecule type" value="Genomic_DNA"/>
</dbReference>
<evidence type="ECO:0000256" key="1">
    <source>
        <dbReference type="ARBA" id="ARBA00022723"/>
    </source>
</evidence>
<dbReference type="STRING" id="568899.SAMN05192534_101411"/>